<reference evidence="1" key="1">
    <citation type="journal article" date="2014" name="Genome Biol. Evol.">
        <title>Gene Loss Rather Than Gene Gain Is Associated with a Host Jump from Monocots to Dicots in the Smut Fungus Melanopsichium pennsylvanicum.</title>
        <authorList>
            <person name="Sharma R."/>
            <person name="Mishra B."/>
            <person name="Runge F."/>
            <person name="Thines M."/>
        </authorList>
    </citation>
    <scope>NUCLEOTIDE SEQUENCE</scope>
    <source>
        <strain evidence="1">4</strain>
    </source>
</reference>
<name>A0A077QPY1_9BASI</name>
<proteinExistence type="predicted"/>
<dbReference type="AlphaFoldDB" id="A0A077QPY1"/>
<protein>
    <submittedName>
        <fullName evidence="1">Uncharacterized protein</fullName>
    </submittedName>
</protein>
<evidence type="ECO:0000313" key="1">
    <source>
        <dbReference type="EMBL" id="CDI51180.1"/>
    </source>
</evidence>
<organism evidence="1">
    <name type="scientific">Melanopsichium pennsylvanicum 4</name>
    <dbReference type="NCBI Taxonomy" id="1398559"/>
    <lineage>
        <taxon>Eukaryota</taxon>
        <taxon>Fungi</taxon>
        <taxon>Dikarya</taxon>
        <taxon>Basidiomycota</taxon>
        <taxon>Ustilaginomycotina</taxon>
        <taxon>Ustilaginomycetes</taxon>
        <taxon>Ustilaginales</taxon>
        <taxon>Ustilaginaceae</taxon>
        <taxon>Melanopsichium</taxon>
    </lineage>
</organism>
<accession>A0A077QPY1</accession>
<dbReference type="EMBL" id="HG529494">
    <property type="protein sequence ID" value="CDI51180.1"/>
    <property type="molecule type" value="Genomic_DNA"/>
</dbReference>
<sequence>MNSQAELSSETLESRPGWHAFENLYSTDVEAHNSARPSVRDK</sequence>